<accession>A0A540KWR3</accession>
<comment type="caution">
    <text evidence="2">The sequence shown here is derived from an EMBL/GenBank/DDBJ whole genome shotgun (WGS) entry which is preliminary data.</text>
</comment>
<organism evidence="2 3">
    <name type="scientific">Malus baccata</name>
    <name type="common">Siberian crab apple</name>
    <name type="synonym">Pyrus baccata</name>
    <dbReference type="NCBI Taxonomy" id="106549"/>
    <lineage>
        <taxon>Eukaryota</taxon>
        <taxon>Viridiplantae</taxon>
        <taxon>Streptophyta</taxon>
        <taxon>Embryophyta</taxon>
        <taxon>Tracheophyta</taxon>
        <taxon>Spermatophyta</taxon>
        <taxon>Magnoliopsida</taxon>
        <taxon>eudicotyledons</taxon>
        <taxon>Gunneridae</taxon>
        <taxon>Pentapetalae</taxon>
        <taxon>rosids</taxon>
        <taxon>fabids</taxon>
        <taxon>Rosales</taxon>
        <taxon>Rosaceae</taxon>
        <taxon>Amygdaloideae</taxon>
        <taxon>Maleae</taxon>
        <taxon>Malus</taxon>
    </lineage>
</organism>
<evidence type="ECO:0000256" key="1">
    <source>
        <dbReference type="SAM" id="MobiDB-lite"/>
    </source>
</evidence>
<dbReference type="EMBL" id="VIEB01000897">
    <property type="protein sequence ID" value="TQD78674.1"/>
    <property type="molecule type" value="Genomic_DNA"/>
</dbReference>
<keyword evidence="3" id="KW-1185">Reference proteome</keyword>
<evidence type="ECO:0000313" key="3">
    <source>
        <dbReference type="Proteomes" id="UP000315295"/>
    </source>
</evidence>
<dbReference type="AlphaFoldDB" id="A0A540KWR3"/>
<feature type="region of interest" description="Disordered" evidence="1">
    <location>
        <begin position="26"/>
        <end position="53"/>
    </location>
</feature>
<feature type="compositionally biased region" description="Basic and acidic residues" evidence="1">
    <location>
        <begin position="33"/>
        <end position="47"/>
    </location>
</feature>
<gene>
    <name evidence="2" type="ORF">C1H46_035779</name>
</gene>
<name>A0A540KWR3_MALBA</name>
<reference evidence="2 3" key="1">
    <citation type="journal article" date="2019" name="G3 (Bethesda)">
        <title>Sequencing of a Wild Apple (Malus baccata) Genome Unravels the Differences Between Cultivated and Wild Apple Species Regarding Disease Resistance and Cold Tolerance.</title>
        <authorList>
            <person name="Chen X."/>
        </authorList>
    </citation>
    <scope>NUCLEOTIDE SEQUENCE [LARGE SCALE GENOMIC DNA]</scope>
    <source>
        <strain evidence="3">cv. Shandingzi</strain>
        <tissue evidence="2">Leaves</tissue>
    </source>
</reference>
<protein>
    <submittedName>
        <fullName evidence="2">Uncharacterized protein</fullName>
    </submittedName>
</protein>
<proteinExistence type="predicted"/>
<evidence type="ECO:0000313" key="2">
    <source>
        <dbReference type="EMBL" id="TQD78674.1"/>
    </source>
</evidence>
<dbReference type="Proteomes" id="UP000315295">
    <property type="component" value="Unassembled WGS sequence"/>
</dbReference>
<sequence length="53" mass="6096">MACRLERRACEWLVDEGDLRMQAVRSQTCKQPGRKDASTKGTDVDYGKDEDEF</sequence>